<dbReference type="FunFam" id="3.10.20.90:FF:000238">
    <property type="entry name" value="Phosphoinositide phospholipase C"/>
    <property type="match status" value="1"/>
</dbReference>
<dbReference type="CDD" id="cd01780">
    <property type="entry name" value="RA2_PLC-epsilon"/>
    <property type="match status" value="1"/>
</dbReference>
<dbReference type="Pfam" id="PF00788">
    <property type="entry name" value="RA"/>
    <property type="match status" value="2"/>
</dbReference>
<dbReference type="SUPFAM" id="SSF51197">
    <property type="entry name" value="Clavaminate synthase-like"/>
    <property type="match status" value="1"/>
</dbReference>
<dbReference type="CDD" id="cd17114">
    <property type="entry name" value="RA_PLC-epsilon"/>
    <property type="match status" value="1"/>
</dbReference>
<dbReference type="Gene3D" id="3.10.20.90">
    <property type="entry name" value="Phosphatidylinositol 3-kinase Catalytic Subunit, Chain A, domain 1"/>
    <property type="match status" value="2"/>
</dbReference>
<feature type="domain" description="Ras-associating" evidence="2">
    <location>
        <begin position="57"/>
        <end position="143"/>
    </location>
</feature>
<evidence type="ECO:0000313" key="4">
    <source>
        <dbReference type="EMBL" id="CAB0031789.1"/>
    </source>
</evidence>
<feature type="region of interest" description="Disordered" evidence="1">
    <location>
        <begin position="1"/>
        <end position="28"/>
    </location>
</feature>
<dbReference type="InterPro" id="IPR003347">
    <property type="entry name" value="JmjC_dom"/>
</dbReference>
<dbReference type="InterPro" id="IPR028398">
    <property type="entry name" value="PLC-epsilon1_RA2"/>
</dbReference>
<reference evidence="4 5" key="1">
    <citation type="submission" date="2020-02" db="EMBL/GenBank/DDBJ databases">
        <authorList>
            <person name="Ferguson B K."/>
        </authorList>
    </citation>
    <scope>NUCLEOTIDE SEQUENCE [LARGE SCALE GENOMIC DNA]</scope>
</reference>
<accession>A0A6H5I1Z6</accession>
<dbReference type="Proteomes" id="UP000479190">
    <property type="component" value="Unassembled WGS sequence"/>
</dbReference>
<dbReference type="PROSITE" id="PS50200">
    <property type="entry name" value="RA"/>
    <property type="match status" value="2"/>
</dbReference>
<organism evidence="4 5">
    <name type="scientific">Trichogramma brassicae</name>
    <dbReference type="NCBI Taxonomy" id="86971"/>
    <lineage>
        <taxon>Eukaryota</taxon>
        <taxon>Metazoa</taxon>
        <taxon>Ecdysozoa</taxon>
        <taxon>Arthropoda</taxon>
        <taxon>Hexapoda</taxon>
        <taxon>Insecta</taxon>
        <taxon>Pterygota</taxon>
        <taxon>Neoptera</taxon>
        <taxon>Endopterygota</taxon>
        <taxon>Hymenoptera</taxon>
        <taxon>Apocrita</taxon>
        <taxon>Proctotrupomorpha</taxon>
        <taxon>Chalcidoidea</taxon>
        <taxon>Trichogrammatidae</taxon>
        <taxon>Trichogramma</taxon>
    </lineage>
</organism>
<feature type="domain" description="JmjC" evidence="3">
    <location>
        <begin position="303"/>
        <end position="484"/>
    </location>
</feature>
<feature type="domain" description="Ras-associating" evidence="2">
    <location>
        <begin position="190"/>
        <end position="279"/>
    </location>
</feature>
<evidence type="ECO:0000256" key="1">
    <source>
        <dbReference type="SAM" id="MobiDB-lite"/>
    </source>
</evidence>
<dbReference type="InterPro" id="IPR029071">
    <property type="entry name" value="Ubiquitin-like_domsf"/>
</dbReference>
<gene>
    <name evidence="4" type="ORF">TBRA_LOCUS3751</name>
</gene>
<name>A0A6H5I1Z6_9HYME</name>
<dbReference type="InterPro" id="IPR000159">
    <property type="entry name" value="RA_dom"/>
</dbReference>
<dbReference type="EMBL" id="CADCXV010000654">
    <property type="protein sequence ID" value="CAB0031789.1"/>
    <property type="molecule type" value="Genomic_DNA"/>
</dbReference>
<evidence type="ECO:0000259" key="2">
    <source>
        <dbReference type="PROSITE" id="PS50200"/>
    </source>
</evidence>
<evidence type="ECO:0000259" key="3">
    <source>
        <dbReference type="PROSITE" id="PS51184"/>
    </source>
</evidence>
<dbReference type="Pfam" id="PF13621">
    <property type="entry name" value="Cupin_8"/>
    <property type="match status" value="1"/>
</dbReference>
<keyword evidence="5" id="KW-1185">Reference proteome</keyword>
<feature type="compositionally biased region" description="Basic and acidic residues" evidence="1">
    <location>
        <begin position="12"/>
        <end position="28"/>
    </location>
</feature>
<dbReference type="GO" id="GO:0007165">
    <property type="term" value="P:signal transduction"/>
    <property type="evidence" value="ECO:0007669"/>
    <property type="project" value="InterPro"/>
</dbReference>
<evidence type="ECO:0008006" key="6">
    <source>
        <dbReference type="Google" id="ProtNLM"/>
    </source>
</evidence>
<protein>
    <recommendedName>
        <fullName evidence="6">JmjC domain-containing protein</fullName>
    </recommendedName>
</protein>
<evidence type="ECO:0000313" key="5">
    <source>
        <dbReference type="Proteomes" id="UP000479190"/>
    </source>
</evidence>
<dbReference type="AlphaFoldDB" id="A0A6H5I1Z6"/>
<dbReference type="SMART" id="SM00314">
    <property type="entry name" value="RA"/>
    <property type="match status" value="2"/>
</dbReference>
<sequence length="517" mass="58293">MEEESLDYNTYCRDHKETSKRASSSKEAEKLTAVDPGLGGVTLKRRMFFLMVYHVLPEETYTILKVTQESTTKDVMLQALQKANISEDRLNEFILVEEVQQGWEKREREDLPTQRVLDPSEHPLQAQGQWKGQGRFLMKRVGHDPSSRAWLSSIRSTATCRSKLSENGSGSEQSSHIWAEADTFLVCVYNVSPQIPYTILRLPVTSASQDVVAQALVKARRMEDPKKFVLMEELEWGGGTNVWGSGNRQRRVLGDEENVYTTQAFWKTLGRFVMKEREPVMPKKHLLPATLNRLSKGFSVGRSVSLPGSSQAKLPVGEALSDPTTLPGWLGKVICAFYPLVHMGKFANYVANKIPTLVGLKFTSSILEEACEVMKVNKNLHVFLGNDQVNRRMRYWNAVVHNDKYQLLTGARVGTAGVQQGLKEIDAIQTMIGNVKMVILEPNDVLFIPNGWWHYVESLDISLSVNVWIPQPDDCKARLKESLVNLIVNTIGHDLPKAADHPDSSLLDSIKYFIVHQ</sequence>
<dbReference type="Gene3D" id="2.60.120.650">
    <property type="entry name" value="Cupin"/>
    <property type="match status" value="1"/>
</dbReference>
<dbReference type="PROSITE" id="PS51184">
    <property type="entry name" value="JMJC"/>
    <property type="match status" value="1"/>
</dbReference>
<proteinExistence type="predicted"/>
<dbReference type="SUPFAM" id="SSF54236">
    <property type="entry name" value="Ubiquitin-like"/>
    <property type="match status" value="2"/>
</dbReference>
<dbReference type="OrthoDB" id="269822at2759"/>
<dbReference type="InterPro" id="IPR041667">
    <property type="entry name" value="Cupin_8"/>
</dbReference>